<dbReference type="OrthoDB" id="4336181at2"/>
<dbReference type="SUPFAM" id="SSF53901">
    <property type="entry name" value="Thiolase-like"/>
    <property type="match status" value="2"/>
</dbReference>
<dbReference type="Pfam" id="PF08545">
    <property type="entry name" value="ACP_syn_III"/>
    <property type="match status" value="1"/>
</dbReference>
<reference evidence="2 3" key="1">
    <citation type="submission" date="2019-08" db="EMBL/GenBank/DDBJ databases">
        <title>Draft genome sequence of Lysobacter sp. UKS-15.</title>
        <authorList>
            <person name="Im W.-T."/>
        </authorList>
    </citation>
    <scope>NUCLEOTIDE SEQUENCE [LARGE SCALE GENOMIC DNA]</scope>
    <source>
        <strain evidence="2 3">UKS-15</strain>
    </source>
</reference>
<dbReference type="GO" id="GO:0044550">
    <property type="term" value="P:secondary metabolite biosynthetic process"/>
    <property type="evidence" value="ECO:0007669"/>
    <property type="project" value="TreeGrafter"/>
</dbReference>
<accession>A0A5D8YRX3</accession>
<protein>
    <submittedName>
        <fullName evidence="2">Ketoacyl-ACP synthase III</fullName>
    </submittedName>
</protein>
<dbReference type="AlphaFoldDB" id="A0A5D8YRX3"/>
<dbReference type="InterPro" id="IPR013751">
    <property type="entry name" value="ACP_syn_III_N"/>
</dbReference>
<feature type="non-terminal residue" evidence="2">
    <location>
        <position position="277"/>
    </location>
</feature>
<feature type="domain" description="Beta-ketoacyl-[acyl-carrier-protein] synthase III N-terminal" evidence="1">
    <location>
        <begin position="128"/>
        <end position="208"/>
    </location>
</feature>
<dbReference type="GO" id="GO:0004315">
    <property type="term" value="F:3-oxoacyl-[acyl-carrier-protein] synthase activity"/>
    <property type="evidence" value="ECO:0007669"/>
    <property type="project" value="InterPro"/>
</dbReference>
<proteinExistence type="predicted"/>
<evidence type="ECO:0000313" key="2">
    <source>
        <dbReference type="EMBL" id="TZF85107.1"/>
    </source>
</evidence>
<dbReference type="Gene3D" id="3.40.47.10">
    <property type="match status" value="2"/>
</dbReference>
<dbReference type="GO" id="GO:0006633">
    <property type="term" value="P:fatty acid biosynthetic process"/>
    <property type="evidence" value="ECO:0007669"/>
    <property type="project" value="InterPro"/>
</dbReference>
<sequence>MVTMEPSPADAVACRSPELGWRVRIAGMGRYLPRRRVASAEIEARIGVREGWSLAHSGVAFRHWADPSERASWMGAQAAMAALQQAGVDPAGVDLIINASGSAERAIPDGGPMIQQEMGLGESGIPSFSVHATCLSFIAALEIAAERIHQGRVDRALVVSSEIASVALDFDTPEVCTLFGDGAVAWLLERAPTDCASAIHRIAWMTNGLHRDLTTVRGCGSFRHPHSSDTLHGDALFQMEGRATLRQATRLAPQMLARLGLDAEQRERVRWIAPHQA</sequence>
<dbReference type="EMBL" id="VTRV01000181">
    <property type="protein sequence ID" value="TZF85107.1"/>
    <property type="molecule type" value="Genomic_DNA"/>
</dbReference>
<dbReference type="PANTHER" id="PTHR34069">
    <property type="entry name" value="3-OXOACYL-[ACYL-CARRIER-PROTEIN] SYNTHASE 3"/>
    <property type="match status" value="1"/>
</dbReference>
<organism evidence="2 3">
    <name type="scientific">Cognatilysobacter lacus</name>
    <dbReference type="NCBI Taxonomy" id="1643323"/>
    <lineage>
        <taxon>Bacteria</taxon>
        <taxon>Pseudomonadati</taxon>
        <taxon>Pseudomonadota</taxon>
        <taxon>Gammaproteobacteria</taxon>
        <taxon>Lysobacterales</taxon>
        <taxon>Lysobacteraceae</taxon>
        <taxon>Cognatilysobacter</taxon>
    </lineage>
</organism>
<name>A0A5D8YRX3_9GAMM</name>
<evidence type="ECO:0000313" key="3">
    <source>
        <dbReference type="Proteomes" id="UP000323164"/>
    </source>
</evidence>
<dbReference type="Proteomes" id="UP000323164">
    <property type="component" value="Unassembled WGS sequence"/>
</dbReference>
<dbReference type="InterPro" id="IPR016039">
    <property type="entry name" value="Thiolase-like"/>
</dbReference>
<dbReference type="PANTHER" id="PTHR34069:SF2">
    <property type="entry name" value="BETA-KETOACYL-[ACYL-CARRIER-PROTEIN] SYNTHASE III"/>
    <property type="match status" value="1"/>
</dbReference>
<comment type="caution">
    <text evidence="2">The sequence shown here is derived from an EMBL/GenBank/DDBJ whole genome shotgun (WGS) entry which is preliminary data.</text>
</comment>
<evidence type="ECO:0000259" key="1">
    <source>
        <dbReference type="Pfam" id="PF08545"/>
    </source>
</evidence>
<keyword evidence="3" id="KW-1185">Reference proteome</keyword>
<gene>
    <name evidence="2" type="ORF">FW784_12595</name>
</gene>